<evidence type="ECO:0000256" key="1">
    <source>
        <dbReference type="SAM" id="MobiDB-lite"/>
    </source>
</evidence>
<name>A0AAV7NL22_PLEWA</name>
<evidence type="ECO:0000313" key="3">
    <source>
        <dbReference type="Proteomes" id="UP001066276"/>
    </source>
</evidence>
<proteinExistence type="predicted"/>
<reference evidence="2" key="1">
    <citation type="journal article" date="2022" name="bioRxiv">
        <title>Sequencing and chromosome-scale assembly of the giantPleurodeles waltlgenome.</title>
        <authorList>
            <person name="Brown T."/>
            <person name="Elewa A."/>
            <person name="Iarovenko S."/>
            <person name="Subramanian E."/>
            <person name="Araus A.J."/>
            <person name="Petzold A."/>
            <person name="Susuki M."/>
            <person name="Suzuki K.-i.T."/>
            <person name="Hayashi T."/>
            <person name="Toyoda A."/>
            <person name="Oliveira C."/>
            <person name="Osipova E."/>
            <person name="Leigh N.D."/>
            <person name="Simon A."/>
            <person name="Yun M.H."/>
        </authorList>
    </citation>
    <scope>NUCLEOTIDE SEQUENCE</scope>
    <source>
        <strain evidence="2">20211129_DDA</strain>
        <tissue evidence="2">Liver</tissue>
    </source>
</reference>
<organism evidence="2 3">
    <name type="scientific">Pleurodeles waltl</name>
    <name type="common">Iberian ribbed newt</name>
    <dbReference type="NCBI Taxonomy" id="8319"/>
    <lineage>
        <taxon>Eukaryota</taxon>
        <taxon>Metazoa</taxon>
        <taxon>Chordata</taxon>
        <taxon>Craniata</taxon>
        <taxon>Vertebrata</taxon>
        <taxon>Euteleostomi</taxon>
        <taxon>Amphibia</taxon>
        <taxon>Batrachia</taxon>
        <taxon>Caudata</taxon>
        <taxon>Salamandroidea</taxon>
        <taxon>Salamandridae</taxon>
        <taxon>Pleurodelinae</taxon>
        <taxon>Pleurodeles</taxon>
    </lineage>
</organism>
<dbReference type="Proteomes" id="UP001066276">
    <property type="component" value="Chromosome 8"/>
</dbReference>
<keyword evidence="3" id="KW-1185">Reference proteome</keyword>
<evidence type="ECO:0000313" key="2">
    <source>
        <dbReference type="EMBL" id="KAJ1116742.1"/>
    </source>
</evidence>
<comment type="caution">
    <text evidence="2">The sequence shown here is derived from an EMBL/GenBank/DDBJ whole genome shotgun (WGS) entry which is preliminary data.</text>
</comment>
<protein>
    <submittedName>
        <fullName evidence="2">Uncharacterized protein</fullName>
    </submittedName>
</protein>
<sequence length="162" mass="17558">MLPETSGQKREARKLLLLENCAGHAGPCWTSDVGCGQRRSRRRSRQEAKTAGGPSAQTESPAEAAPGPQPPDRQENLPHADSIDCCTLRLFRRRGEESAKAHQPLQQDLCESPLMSIVTSPCTVTVDMSIGCIELRVPAQAVQVIIYGKKDGLPLQDLKGSD</sequence>
<accession>A0AAV7NL22</accession>
<gene>
    <name evidence="2" type="ORF">NDU88_004948</name>
</gene>
<dbReference type="EMBL" id="JANPWB010000012">
    <property type="protein sequence ID" value="KAJ1116742.1"/>
    <property type="molecule type" value="Genomic_DNA"/>
</dbReference>
<feature type="compositionally biased region" description="Basic and acidic residues" evidence="1">
    <location>
        <begin position="72"/>
        <end position="81"/>
    </location>
</feature>
<feature type="region of interest" description="Disordered" evidence="1">
    <location>
        <begin position="24"/>
        <end position="81"/>
    </location>
</feature>
<dbReference type="AlphaFoldDB" id="A0AAV7NL22"/>